<dbReference type="AlphaFoldDB" id="A0A0F9PL65"/>
<protein>
    <submittedName>
        <fullName evidence="1">Uncharacterized protein</fullName>
    </submittedName>
</protein>
<comment type="caution">
    <text evidence="1">The sequence shown here is derived from an EMBL/GenBank/DDBJ whole genome shotgun (WGS) entry which is preliminary data.</text>
</comment>
<dbReference type="EMBL" id="LAZR01006193">
    <property type="protein sequence ID" value="KKM94017.1"/>
    <property type="molecule type" value="Genomic_DNA"/>
</dbReference>
<reference evidence="1" key="1">
    <citation type="journal article" date="2015" name="Nature">
        <title>Complex archaea that bridge the gap between prokaryotes and eukaryotes.</title>
        <authorList>
            <person name="Spang A."/>
            <person name="Saw J.H."/>
            <person name="Jorgensen S.L."/>
            <person name="Zaremba-Niedzwiedzka K."/>
            <person name="Martijn J."/>
            <person name="Lind A.E."/>
            <person name="van Eijk R."/>
            <person name="Schleper C."/>
            <person name="Guy L."/>
            <person name="Ettema T.J."/>
        </authorList>
    </citation>
    <scope>NUCLEOTIDE SEQUENCE</scope>
</reference>
<organism evidence="1">
    <name type="scientific">marine sediment metagenome</name>
    <dbReference type="NCBI Taxonomy" id="412755"/>
    <lineage>
        <taxon>unclassified sequences</taxon>
        <taxon>metagenomes</taxon>
        <taxon>ecological metagenomes</taxon>
    </lineage>
</organism>
<proteinExistence type="predicted"/>
<sequence length="63" mass="7362">MSWTAVAVRRSLKDEISEELVDSSYGNFSQFVDIALRNELEKLQKKKVNQLYIRENSKNQINS</sequence>
<evidence type="ECO:0000313" key="1">
    <source>
        <dbReference type="EMBL" id="KKM94017.1"/>
    </source>
</evidence>
<name>A0A0F9PL65_9ZZZZ</name>
<accession>A0A0F9PL65</accession>
<gene>
    <name evidence="1" type="ORF">LCGC14_1202540</name>
</gene>